<dbReference type="PANTHER" id="PTHR36181">
    <property type="entry name" value="INTRON-ENCODED ENDONUCLEASE AI3-RELATED"/>
    <property type="match status" value="1"/>
</dbReference>
<evidence type="ECO:0000313" key="2">
    <source>
        <dbReference type="EMBL" id="KKS70157.1"/>
    </source>
</evidence>
<dbReference type="InterPro" id="IPR051289">
    <property type="entry name" value="LAGLIDADG_Endonuclease"/>
</dbReference>
<gene>
    <name evidence="2" type="ORF">UV41_C0034G0002</name>
</gene>
<dbReference type="GO" id="GO:0004519">
    <property type="term" value="F:endonuclease activity"/>
    <property type="evidence" value="ECO:0007669"/>
    <property type="project" value="UniProtKB-KW"/>
</dbReference>
<dbReference type="PANTHER" id="PTHR36181:SF4">
    <property type="entry name" value="LAGLIDADG ENDONUCLEASE"/>
    <property type="match status" value="1"/>
</dbReference>
<sequence length="143" mass="17335">MLNPHYVTGFVDGEGCFSVSISRKRFRVPEVRLRFEIELREDDEPILQEIQKLLECGSIYRLEYERYKKWRPHVKFMVGSYRDIKSKIIPFFKKYPLQAKKKKQFEFFCRVAGMIENEEHKTHEGIEKIRSLRGLLRHKIEIR</sequence>
<proteinExistence type="predicted"/>
<dbReference type="AlphaFoldDB" id="A0A0G1BA64"/>
<reference evidence="2 3" key="1">
    <citation type="journal article" date="2015" name="Nature">
        <title>rRNA introns, odd ribosomes, and small enigmatic genomes across a large radiation of phyla.</title>
        <authorList>
            <person name="Brown C.T."/>
            <person name="Hug L.A."/>
            <person name="Thomas B.C."/>
            <person name="Sharon I."/>
            <person name="Castelle C.J."/>
            <person name="Singh A."/>
            <person name="Wilkins M.J."/>
            <person name="Williams K.H."/>
            <person name="Banfield J.F."/>
        </authorList>
    </citation>
    <scope>NUCLEOTIDE SEQUENCE [LARGE SCALE GENOMIC DNA]</scope>
</reference>
<keyword evidence="2" id="KW-0255">Endonuclease</keyword>
<accession>A0A0G1BA64</accession>
<feature type="domain" description="Homing endonuclease LAGLIDADG" evidence="1">
    <location>
        <begin position="8"/>
        <end position="111"/>
    </location>
</feature>
<dbReference type="Pfam" id="PF00961">
    <property type="entry name" value="LAGLIDADG_1"/>
    <property type="match status" value="1"/>
</dbReference>
<dbReference type="SUPFAM" id="SSF55608">
    <property type="entry name" value="Homing endonucleases"/>
    <property type="match status" value="1"/>
</dbReference>
<organism evidence="2 3">
    <name type="scientific">Candidatus Daviesbacteria bacterium GW2011_GWA2_42_7</name>
    <dbReference type="NCBI Taxonomy" id="1618425"/>
    <lineage>
        <taxon>Bacteria</taxon>
        <taxon>Candidatus Daviesiibacteriota</taxon>
    </lineage>
</organism>
<keyword evidence="2" id="KW-0540">Nuclease</keyword>
<evidence type="ECO:0000313" key="3">
    <source>
        <dbReference type="Proteomes" id="UP000034785"/>
    </source>
</evidence>
<dbReference type="InterPro" id="IPR004860">
    <property type="entry name" value="LAGLIDADG_dom"/>
</dbReference>
<keyword evidence="2" id="KW-0378">Hydrolase</keyword>
<dbReference type="InterPro" id="IPR027434">
    <property type="entry name" value="Homing_endonucl"/>
</dbReference>
<dbReference type="EMBL" id="LCEJ01000034">
    <property type="protein sequence ID" value="KKS70157.1"/>
    <property type="molecule type" value="Genomic_DNA"/>
</dbReference>
<dbReference type="Proteomes" id="UP000034785">
    <property type="component" value="Unassembled WGS sequence"/>
</dbReference>
<comment type="caution">
    <text evidence="2">The sequence shown here is derived from an EMBL/GenBank/DDBJ whole genome shotgun (WGS) entry which is preliminary data.</text>
</comment>
<name>A0A0G1BA64_9BACT</name>
<evidence type="ECO:0000259" key="1">
    <source>
        <dbReference type="Pfam" id="PF00961"/>
    </source>
</evidence>
<dbReference type="Gene3D" id="3.10.28.10">
    <property type="entry name" value="Homing endonucleases"/>
    <property type="match status" value="1"/>
</dbReference>
<protein>
    <submittedName>
        <fullName evidence="2">LAGLIDADG homing endonuclease</fullName>
    </submittedName>
</protein>